<evidence type="ECO:0000256" key="1">
    <source>
        <dbReference type="ARBA" id="ARBA00004141"/>
    </source>
</evidence>
<dbReference type="GO" id="GO:0043831">
    <property type="term" value="F:thiosulfate dehydrogenase (quinone) activity"/>
    <property type="evidence" value="ECO:0007669"/>
    <property type="project" value="UniProtKB-EC"/>
</dbReference>
<dbReference type="EC" id="1.8.5.2" evidence="6"/>
<feature type="transmembrane region" description="Helical" evidence="5">
    <location>
        <begin position="7"/>
        <end position="23"/>
    </location>
</feature>
<keyword evidence="3 5" id="KW-1133">Transmembrane helix</keyword>
<keyword evidence="4 5" id="KW-0472">Membrane</keyword>
<evidence type="ECO:0000256" key="3">
    <source>
        <dbReference type="ARBA" id="ARBA00022989"/>
    </source>
</evidence>
<evidence type="ECO:0000256" key="5">
    <source>
        <dbReference type="SAM" id="Phobius"/>
    </source>
</evidence>
<name>A0A841JC33_9SPHI</name>
<feature type="transmembrane region" description="Helical" evidence="5">
    <location>
        <begin position="103"/>
        <end position="124"/>
    </location>
</feature>
<organism evidence="6 7">
    <name type="scientific">Mucilaginibacter lappiensis</name>
    <dbReference type="NCBI Taxonomy" id="354630"/>
    <lineage>
        <taxon>Bacteria</taxon>
        <taxon>Pseudomonadati</taxon>
        <taxon>Bacteroidota</taxon>
        <taxon>Sphingobacteriia</taxon>
        <taxon>Sphingobacteriales</taxon>
        <taxon>Sphingobacteriaceae</taxon>
        <taxon>Mucilaginibacter</taxon>
    </lineage>
</organism>
<dbReference type="Proteomes" id="UP000548326">
    <property type="component" value="Unassembled WGS sequence"/>
</dbReference>
<dbReference type="InterPro" id="IPR032808">
    <property type="entry name" value="DoxX"/>
</dbReference>
<dbReference type="RefSeq" id="WP_183587217.1">
    <property type="nucleotide sequence ID" value="NZ_JACHCA010000005.1"/>
</dbReference>
<gene>
    <name evidence="6" type="ORF">HDF22_002015</name>
</gene>
<dbReference type="AlphaFoldDB" id="A0A841JC33"/>
<dbReference type="GO" id="GO:0016020">
    <property type="term" value="C:membrane"/>
    <property type="evidence" value="ECO:0007669"/>
    <property type="project" value="UniProtKB-SubCell"/>
</dbReference>
<protein>
    <submittedName>
        <fullName evidence="6">Thiosulfate dehydrogenase [quinone] large subunit</fullName>
        <ecNumber evidence="6">1.8.5.2</ecNumber>
    </submittedName>
</protein>
<proteinExistence type="predicted"/>
<dbReference type="EMBL" id="JACHCA010000005">
    <property type="protein sequence ID" value="MBB6127902.1"/>
    <property type="molecule type" value="Genomic_DNA"/>
</dbReference>
<sequence length="132" mass="14620">MNTNSFLLLRLAIGASMLGHGLVRLPKLQTFSHWMVGSFAKSILPQALVIPFSYVLPIAEFIIGLLVITGLFTKPALMAGSLVMIILVFGTCMIENWEALPSQLIHVAFFTMLLQFISSNTWAIDQLLIKQN</sequence>
<comment type="subcellular location">
    <subcellularLocation>
        <location evidence="1">Membrane</location>
        <topology evidence="1">Multi-pass membrane protein</topology>
    </subcellularLocation>
</comment>
<evidence type="ECO:0000256" key="4">
    <source>
        <dbReference type="ARBA" id="ARBA00023136"/>
    </source>
</evidence>
<keyword evidence="2 5" id="KW-0812">Transmembrane</keyword>
<reference evidence="6 7" key="1">
    <citation type="submission" date="2020-08" db="EMBL/GenBank/DDBJ databases">
        <title>Genomic Encyclopedia of Type Strains, Phase IV (KMG-V): Genome sequencing to study the core and pangenomes of soil and plant-associated prokaryotes.</title>
        <authorList>
            <person name="Whitman W."/>
        </authorList>
    </citation>
    <scope>NUCLEOTIDE SEQUENCE [LARGE SCALE GENOMIC DNA]</scope>
    <source>
        <strain evidence="6 7">MP601</strain>
    </source>
</reference>
<dbReference type="Pfam" id="PF07681">
    <property type="entry name" value="DoxX"/>
    <property type="match status" value="1"/>
</dbReference>
<evidence type="ECO:0000313" key="7">
    <source>
        <dbReference type="Proteomes" id="UP000548326"/>
    </source>
</evidence>
<feature type="transmembrane region" description="Helical" evidence="5">
    <location>
        <begin position="43"/>
        <end position="69"/>
    </location>
</feature>
<keyword evidence="6" id="KW-0560">Oxidoreductase</keyword>
<feature type="transmembrane region" description="Helical" evidence="5">
    <location>
        <begin position="76"/>
        <end position="97"/>
    </location>
</feature>
<comment type="caution">
    <text evidence="6">The sequence shown here is derived from an EMBL/GenBank/DDBJ whole genome shotgun (WGS) entry which is preliminary data.</text>
</comment>
<accession>A0A841JC33</accession>
<evidence type="ECO:0000256" key="2">
    <source>
        <dbReference type="ARBA" id="ARBA00022692"/>
    </source>
</evidence>
<evidence type="ECO:0000313" key="6">
    <source>
        <dbReference type="EMBL" id="MBB6127902.1"/>
    </source>
</evidence>